<comment type="caution">
    <text evidence="1">The sequence shown here is derived from an EMBL/GenBank/DDBJ whole genome shotgun (WGS) entry which is preliminary data.</text>
</comment>
<name>A0ACB9LV30_BAUVA</name>
<evidence type="ECO:0000313" key="1">
    <source>
        <dbReference type="EMBL" id="KAI4314648.1"/>
    </source>
</evidence>
<keyword evidence="2" id="KW-1185">Reference proteome</keyword>
<reference evidence="1 2" key="1">
    <citation type="journal article" date="2022" name="DNA Res.">
        <title>Chromosomal-level genome assembly of the orchid tree Bauhinia variegata (Leguminosae; Cercidoideae) supports the allotetraploid origin hypothesis of Bauhinia.</title>
        <authorList>
            <person name="Zhong Y."/>
            <person name="Chen Y."/>
            <person name="Zheng D."/>
            <person name="Pang J."/>
            <person name="Liu Y."/>
            <person name="Luo S."/>
            <person name="Meng S."/>
            <person name="Qian L."/>
            <person name="Wei D."/>
            <person name="Dai S."/>
            <person name="Zhou R."/>
        </authorList>
    </citation>
    <scope>NUCLEOTIDE SEQUENCE [LARGE SCALE GENOMIC DNA]</scope>
    <source>
        <strain evidence="1">BV-YZ2020</strain>
    </source>
</reference>
<gene>
    <name evidence="1" type="ORF">L6164_027536</name>
</gene>
<dbReference type="EMBL" id="CM039436">
    <property type="protein sequence ID" value="KAI4314648.1"/>
    <property type="molecule type" value="Genomic_DNA"/>
</dbReference>
<accession>A0ACB9LV30</accession>
<evidence type="ECO:0000313" key="2">
    <source>
        <dbReference type="Proteomes" id="UP000828941"/>
    </source>
</evidence>
<sequence>MQTCSKSWFLPHSLLLISPPYLSASSHHVLEGYQNGVWLCIFAFHADHKPPFCGVPSLLSVTRNSKLRTVPTLFNDLYLINKLDCSSEVEKSKCWAYCTQEEV</sequence>
<organism evidence="1 2">
    <name type="scientific">Bauhinia variegata</name>
    <name type="common">Purple orchid tree</name>
    <name type="synonym">Phanera variegata</name>
    <dbReference type="NCBI Taxonomy" id="167791"/>
    <lineage>
        <taxon>Eukaryota</taxon>
        <taxon>Viridiplantae</taxon>
        <taxon>Streptophyta</taxon>
        <taxon>Embryophyta</taxon>
        <taxon>Tracheophyta</taxon>
        <taxon>Spermatophyta</taxon>
        <taxon>Magnoliopsida</taxon>
        <taxon>eudicotyledons</taxon>
        <taxon>Gunneridae</taxon>
        <taxon>Pentapetalae</taxon>
        <taxon>rosids</taxon>
        <taxon>fabids</taxon>
        <taxon>Fabales</taxon>
        <taxon>Fabaceae</taxon>
        <taxon>Cercidoideae</taxon>
        <taxon>Cercideae</taxon>
        <taxon>Bauhiniinae</taxon>
        <taxon>Bauhinia</taxon>
    </lineage>
</organism>
<proteinExistence type="predicted"/>
<dbReference type="Proteomes" id="UP000828941">
    <property type="component" value="Chromosome 11"/>
</dbReference>
<protein>
    <submittedName>
        <fullName evidence="1">Uncharacterized protein</fullName>
    </submittedName>
</protein>